<evidence type="ECO:0000256" key="2">
    <source>
        <dbReference type="SAM" id="SignalP"/>
    </source>
</evidence>
<comment type="similarity">
    <text evidence="1">Belongs to the bacterial solute-binding protein 8 family.</text>
</comment>
<dbReference type="PROSITE" id="PS50983">
    <property type="entry name" value="FE_B12_PBP"/>
    <property type="match status" value="1"/>
</dbReference>
<feature type="domain" description="Fe/B12 periplasmic-binding" evidence="3">
    <location>
        <begin position="61"/>
        <end position="333"/>
    </location>
</feature>
<dbReference type="EMBL" id="QEFB01000001">
    <property type="protein sequence ID" value="PWC07877.1"/>
    <property type="molecule type" value="Genomic_DNA"/>
</dbReference>
<proteinExistence type="inferred from homology"/>
<keyword evidence="5" id="KW-1185">Reference proteome</keyword>
<dbReference type="SUPFAM" id="SSF53807">
    <property type="entry name" value="Helical backbone' metal receptor"/>
    <property type="match status" value="1"/>
</dbReference>
<dbReference type="PROSITE" id="PS51257">
    <property type="entry name" value="PROKAR_LIPOPROTEIN"/>
    <property type="match status" value="1"/>
</dbReference>
<dbReference type="Proteomes" id="UP000244962">
    <property type="component" value="Unassembled WGS sequence"/>
</dbReference>
<organism evidence="4 5">
    <name type="scientific">Mycetocola zhujimingii</name>
    <dbReference type="NCBI Taxonomy" id="2079792"/>
    <lineage>
        <taxon>Bacteria</taxon>
        <taxon>Bacillati</taxon>
        <taxon>Actinomycetota</taxon>
        <taxon>Actinomycetes</taxon>
        <taxon>Micrococcales</taxon>
        <taxon>Microbacteriaceae</taxon>
        <taxon>Mycetocola</taxon>
    </lineage>
</organism>
<evidence type="ECO:0000259" key="3">
    <source>
        <dbReference type="PROSITE" id="PS50983"/>
    </source>
</evidence>
<accession>A0A2U1TG52</accession>
<protein>
    <submittedName>
        <fullName evidence="4">ABC transporter substrate-binding protein</fullName>
    </submittedName>
</protein>
<keyword evidence="2" id="KW-0732">Signal</keyword>
<dbReference type="PANTHER" id="PTHR30535">
    <property type="entry name" value="VITAMIN B12-BINDING PROTEIN"/>
    <property type="match status" value="1"/>
</dbReference>
<evidence type="ECO:0000313" key="5">
    <source>
        <dbReference type="Proteomes" id="UP000244962"/>
    </source>
</evidence>
<feature type="chain" id="PRO_5015706559" evidence="2">
    <location>
        <begin position="24"/>
        <end position="333"/>
    </location>
</feature>
<reference evidence="5" key="1">
    <citation type="submission" date="2018-04" db="EMBL/GenBank/DDBJ databases">
        <authorList>
            <person name="Liu S."/>
            <person name="Wang Z."/>
            <person name="Li J."/>
        </authorList>
    </citation>
    <scope>NUCLEOTIDE SEQUENCE [LARGE SCALE GENOMIC DNA]</scope>
    <source>
        <strain evidence="5">622</strain>
    </source>
</reference>
<dbReference type="Pfam" id="PF01497">
    <property type="entry name" value="Peripla_BP_2"/>
    <property type="match status" value="1"/>
</dbReference>
<sequence>MSRSTRFLAPILGILALALTGCAAPVTAAHDSTRAGDGTTTYPLTIENCGETVTFDQAPERIVLLESAPATILDGLGVLDRVVSLAGPFPDEYYDSGLAGRIDAIDTLSDRIDAAGHLTISAEVVLAQEPDLVLGLPDGLTRTGLLDGGSNTLVQPVYCPTGVEDTSFDSLYEQIEIYGQIFDRNDEAQELVADLKARVTDVESATANAPERTAAVLYPSAGGGPLYAYGRASMSQPQLEAAGFTNVFDDTPERVFEVSIEELIDRDPDVLILLYQGDDGGVEDEVRTLPGSDALRALTESNVLVQLFNFTEPPSPLSVVGLERIVERFGTGS</sequence>
<evidence type="ECO:0000313" key="4">
    <source>
        <dbReference type="EMBL" id="PWC07877.1"/>
    </source>
</evidence>
<dbReference type="InterPro" id="IPR050902">
    <property type="entry name" value="ABC_Transporter_SBP"/>
</dbReference>
<dbReference type="Gene3D" id="3.40.50.1980">
    <property type="entry name" value="Nitrogenase molybdenum iron protein domain"/>
    <property type="match status" value="2"/>
</dbReference>
<dbReference type="RefSeq" id="WP_108961839.1">
    <property type="nucleotide sequence ID" value="NZ_QEFB01000001.1"/>
</dbReference>
<name>A0A2U1TG52_9MICO</name>
<dbReference type="AlphaFoldDB" id="A0A2U1TG52"/>
<gene>
    <name evidence="4" type="ORF">DF223_00480</name>
</gene>
<dbReference type="InterPro" id="IPR002491">
    <property type="entry name" value="ABC_transptr_periplasmic_BD"/>
</dbReference>
<evidence type="ECO:0000256" key="1">
    <source>
        <dbReference type="ARBA" id="ARBA00008814"/>
    </source>
</evidence>
<dbReference type="PANTHER" id="PTHR30535:SF34">
    <property type="entry name" value="MOLYBDATE-BINDING PROTEIN MOLA"/>
    <property type="match status" value="1"/>
</dbReference>
<comment type="caution">
    <text evidence="4">The sequence shown here is derived from an EMBL/GenBank/DDBJ whole genome shotgun (WGS) entry which is preliminary data.</text>
</comment>
<feature type="signal peptide" evidence="2">
    <location>
        <begin position="1"/>
        <end position="23"/>
    </location>
</feature>